<feature type="transmembrane region" description="Helical" evidence="3">
    <location>
        <begin position="1716"/>
        <end position="1736"/>
    </location>
</feature>
<keyword evidence="6" id="KW-1185">Reference proteome</keyword>
<dbReference type="Gene3D" id="2.60.40.10">
    <property type="entry name" value="Immunoglobulins"/>
    <property type="match status" value="1"/>
</dbReference>
<dbReference type="OrthoDB" id="9809781at2"/>
<dbReference type="SUPFAM" id="SSF49363">
    <property type="entry name" value="Purple acid phosphatase, N-terminal domain"/>
    <property type="match status" value="1"/>
</dbReference>
<feature type="domain" description="CBM6" evidence="4">
    <location>
        <begin position="977"/>
        <end position="1096"/>
    </location>
</feature>
<dbReference type="InterPro" id="IPR013783">
    <property type="entry name" value="Ig-like_fold"/>
</dbReference>
<evidence type="ECO:0000259" key="4">
    <source>
        <dbReference type="PROSITE" id="PS51175"/>
    </source>
</evidence>
<keyword evidence="3" id="KW-0472">Membrane</keyword>
<protein>
    <recommendedName>
        <fullName evidence="4">CBM6 domain-containing protein</fullName>
    </recommendedName>
</protein>
<dbReference type="Gene3D" id="3.60.21.10">
    <property type="match status" value="1"/>
</dbReference>
<dbReference type="PROSITE" id="PS51175">
    <property type="entry name" value="CBM6"/>
    <property type="match status" value="1"/>
</dbReference>
<evidence type="ECO:0000313" key="5">
    <source>
        <dbReference type="EMBL" id="TGY43511.1"/>
    </source>
</evidence>
<dbReference type="Pfam" id="PF00149">
    <property type="entry name" value="Metallophos"/>
    <property type="match status" value="1"/>
</dbReference>
<dbReference type="Pfam" id="PF09136">
    <property type="entry name" value="Glucodextran_B"/>
    <property type="match status" value="1"/>
</dbReference>
<evidence type="ECO:0000313" key="6">
    <source>
        <dbReference type="Proteomes" id="UP000306888"/>
    </source>
</evidence>
<organism evidence="5 6">
    <name type="scientific">Clostridium sartagoforme</name>
    <dbReference type="NCBI Taxonomy" id="84031"/>
    <lineage>
        <taxon>Bacteria</taxon>
        <taxon>Bacillati</taxon>
        <taxon>Bacillota</taxon>
        <taxon>Clostridia</taxon>
        <taxon>Eubacteriales</taxon>
        <taxon>Clostridiaceae</taxon>
        <taxon>Clostridium</taxon>
    </lineage>
</organism>
<dbReference type="SUPFAM" id="SSF49785">
    <property type="entry name" value="Galactose-binding domain-like"/>
    <property type="match status" value="1"/>
</dbReference>
<dbReference type="InterPro" id="IPR008979">
    <property type="entry name" value="Galactose-bd-like_sf"/>
</dbReference>
<dbReference type="InterPro" id="IPR015914">
    <property type="entry name" value="PAPs_N"/>
</dbReference>
<dbReference type="Proteomes" id="UP000306888">
    <property type="component" value="Unassembled WGS sequence"/>
</dbReference>
<dbReference type="GO" id="GO:0046872">
    <property type="term" value="F:metal ion binding"/>
    <property type="evidence" value="ECO:0007669"/>
    <property type="project" value="InterPro"/>
</dbReference>
<dbReference type="PANTHER" id="PTHR45867">
    <property type="entry name" value="PURPLE ACID PHOSPHATASE"/>
    <property type="match status" value="1"/>
</dbReference>
<dbReference type="SUPFAM" id="SSF56300">
    <property type="entry name" value="Metallo-dependent phosphatases"/>
    <property type="match status" value="1"/>
</dbReference>
<dbReference type="InterPro" id="IPR008963">
    <property type="entry name" value="Purple_acid_Pase-like_N"/>
</dbReference>
<dbReference type="Pfam" id="PF01663">
    <property type="entry name" value="Phosphodiest"/>
    <property type="match status" value="2"/>
</dbReference>
<evidence type="ECO:0000256" key="3">
    <source>
        <dbReference type="SAM" id="Phobius"/>
    </source>
</evidence>
<gene>
    <name evidence="5" type="ORF">E5347_01485</name>
</gene>
<sequence>MFRRIIMRLFRKIKRSLALVISICLILSIVPFKSTFAEGKNDKKVINIVVDGLSDKMYEEIKGRGVETPNIDSLISNGSRLREVKTVIPAYGGSQAAALTGAGTDTNKFLYRYYDRNTNTCINDTNIAFKMEAQTIFEKFIEDNNGVNVLATGWQVADKSIDGRGVFKTGNENYVLKEYARGDKLVSVETVTKDITDAINSDNTPRLITAYSNDIKMVGWGGTDSSINNKIDDTVRLIDTKIGEIIQALKDNGKFEDTTIILNSLSTVYTIGSKIATGTLASKITSATGVKAIESGGGAIAEDAKVVIIKQYVMSYAQLYFTNEATEEDKEKVLAYLNDKTNEMGENIENVYSNEELGLSRDYCDYLINPIEGKSFSAAGSGVFRTDNLNYRDVFCVVSGNDIENGSGVKGDLSIIDIAATICSILGGNPPKNNEGRAWVFEQVSAAPIVTITYPKNNSTVYKNVINLTGTVDMEATVKVNGIDVSVIDNKFSAEVTLNEGNNYILIEATNKDGKTSRVNTAVKYVVKPEIPEGNTVVYINWDGFANHYVDIAEEQGKIQTLSNIKNNEGVYFSNATTGIPSITNPMQAAIVSGTTSKYTDNSYRYFDKEQNRVVQDDPGRKNESETIAESVIRQGLNAVSINQFALEDRGTVIGDEVNPYVNADPSNNGYADSVARFDAAIDLVKNLNAGDIKLDSLPRLIALYMDDLDGVGHNEAETYGVKLAKNEAERIENVINRLELMDKKLGEFIQACKDAGVYDEMTFVLTADHGMANFGMQEEINDESTKSKLPDLMESIESLGDGYKCEFLHPTQIQVPSEETDIAIVTVGLQAQISYVGEFNKEVIAEKNQKILEVLKDKDYIGQVMLPEEIAERGVKESFADLIISPKTPYHFHGPKVTGLTARGQHDSLEEEAQNIASFMWGNGVKKGEIYNDKIYNRDFIPTLSKILGLNAPLDSTGNILYGALETPKIDEEYIEKVEAEDTTLNGSANKYFDENASNGMAVTGLSSEGSYVEFINVPRANKMVVNYSAENDGKLVMYVNNKLVRSIYFPETNSNNKYEGKVINLDLNKGDTVKFVFETGKASAKLNLDKIDFYSNEAPEVEPIKTGNPFTLVMTPNGDTETSMGFSWYTDENVKGTKVEVVKDNGGEAEFDKATSFNGICQTVGTKLNGDNAVYESHKVVATGLEAGTKYFYRVGDGRTWSEIGSFTTSNKGEFSFLYLTDSQGKNEGDYEVWAKTLDKAFNKFPESRFLLMGGDMVDAGLNVPNNEQEWIHFFEKAKDNLLNLPMAPVIGNHEGRNNTGFNNHFNLQNTKGVMATPLNSVYSFDYNDVHFAMLNTEMAESKEMFAPQIEWLKRDMIATDKKWKIVMLHKPLYSTSSHIKDKDIVEVIKPMLGPVVDELGIDLVLQGHDHIYARTSQLYNGEKTGDVVTDGKVTNPKGTMYLISNTSGFKYYEQHPDAQLDLFEKTEQPKDQVYTGIKVNDSELKIESYLLNSDELYDSYAIERTDVAPDRVEDFIVSKTDEGKVKLTWSVVDNAKEYVIYDLDNKVGNNWSMRVDAKAKSNDYETILDFDYSNDYRFAIKAVGERSYSEYTEAITETAKELIEDIDKLPEEIKLEHKELVNSLMERFNALSDKDKALVTNIEKLEAAIEKIKELEAENGGNPGDGDNNGGNENGGGTGDGGSTGNGNGTNPGDIGNNGNGGETTLPMTGATVSYSIIILLGFISIVVGYYMVEKNKKKVS</sequence>
<evidence type="ECO:0000256" key="2">
    <source>
        <dbReference type="SAM" id="MobiDB-lite"/>
    </source>
</evidence>
<dbReference type="Gene3D" id="3.40.720.10">
    <property type="entry name" value="Alkaline Phosphatase, subunit A"/>
    <property type="match status" value="2"/>
</dbReference>
<evidence type="ECO:0000256" key="1">
    <source>
        <dbReference type="ARBA" id="ARBA00022729"/>
    </source>
</evidence>
<keyword evidence="3" id="KW-0812">Transmembrane</keyword>
<proteinExistence type="predicted"/>
<dbReference type="GO" id="GO:0003993">
    <property type="term" value="F:acid phosphatase activity"/>
    <property type="evidence" value="ECO:0007669"/>
    <property type="project" value="InterPro"/>
</dbReference>
<dbReference type="PANTHER" id="PTHR45867:SF3">
    <property type="entry name" value="ACID PHOSPHATASE TYPE 7"/>
    <property type="match status" value="1"/>
</dbReference>
<dbReference type="Gene3D" id="2.60.120.260">
    <property type="entry name" value="Galactose-binding domain-like"/>
    <property type="match status" value="1"/>
</dbReference>
<accession>A0A4S2DR37</accession>
<feature type="compositionally biased region" description="Gly residues" evidence="2">
    <location>
        <begin position="1664"/>
        <end position="1705"/>
    </location>
</feature>
<dbReference type="InterPro" id="IPR029052">
    <property type="entry name" value="Metallo-depent_PP-like"/>
</dbReference>
<dbReference type="InterPro" id="IPR002591">
    <property type="entry name" value="Phosphodiest/P_Trfase"/>
</dbReference>
<dbReference type="InterPro" id="IPR004843">
    <property type="entry name" value="Calcineurin-like_PHP"/>
</dbReference>
<keyword evidence="1" id="KW-0732">Signal</keyword>
<dbReference type="EMBL" id="SRYR01000001">
    <property type="protein sequence ID" value="TGY43511.1"/>
    <property type="molecule type" value="Genomic_DNA"/>
</dbReference>
<dbReference type="Pfam" id="PF16656">
    <property type="entry name" value="Pur_ac_phosph_N"/>
    <property type="match status" value="1"/>
</dbReference>
<comment type="caution">
    <text evidence="5">The sequence shown here is derived from an EMBL/GenBank/DDBJ whole genome shotgun (WGS) entry which is preliminary data.</text>
</comment>
<dbReference type="Gene3D" id="2.60.40.380">
    <property type="entry name" value="Purple acid phosphatase-like, N-terminal"/>
    <property type="match status" value="1"/>
</dbReference>
<name>A0A4S2DR37_9CLOT</name>
<keyword evidence="3" id="KW-1133">Transmembrane helix</keyword>
<dbReference type="InterPro" id="IPR017850">
    <property type="entry name" value="Alkaline_phosphatase_core_sf"/>
</dbReference>
<dbReference type="SUPFAM" id="SSF53649">
    <property type="entry name" value="Alkaline phosphatase-like"/>
    <property type="match status" value="2"/>
</dbReference>
<feature type="region of interest" description="Disordered" evidence="2">
    <location>
        <begin position="1659"/>
        <end position="1705"/>
    </location>
</feature>
<reference evidence="5 6" key="1">
    <citation type="submission" date="2019-04" db="EMBL/GenBank/DDBJ databases">
        <title>Microbes associate with the intestines of laboratory mice.</title>
        <authorList>
            <person name="Navarre W."/>
            <person name="Wong E."/>
            <person name="Huang K."/>
            <person name="Tropini C."/>
            <person name="Ng K."/>
            <person name="Yu B."/>
        </authorList>
    </citation>
    <scope>NUCLEOTIDE SEQUENCE [LARGE SCALE GENOMIC DNA]</scope>
    <source>
        <strain evidence="5 6">NM50_B9-20</strain>
    </source>
</reference>
<dbReference type="InterPro" id="IPR005084">
    <property type="entry name" value="CBM6"/>
</dbReference>
<dbReference type="GO" id="GO:0030246">
    <property type="term" value="F:carbohydrate binding"/>
    <property type="evidence" value="ECO:0007669"/>
    <property type="project" value="InterPro"/>
</dbReference>